<proteinExistence type="predicted"/>
<dbReference type="InterPro" id="IPR004843">
    <property type="entry name" value="Calcineurin-like_PHP"/>
</dbReference>
<dbReference type="RefSeq" id="WP_282299725.1">
    <property type="nucleotide sequence ID" value="NZ_CP124616.1"/>
</dbReference>
<name>A0ABY8QEP2_9RHOB</name>
<sequence length="259" mass="29087">MSSLYAIGDIHGQLGMLEDQLAQIDKDSGGDARIVFLGDYVDRGADSKAVIDLFLQARAEGRDWTFIKGNHDRMFQRFIETGQSDDERILSGKLWLHERLGGVDTLNSYLDTAETLRALGAQTTDLTAFGIEQMPKDLLHAFLAALTKAIPQAHRDFLRDLSLSHTERDKFFVHAGVRPGLPLHQQEEDDMLWIREEFLHDDRHHGALVVHGHTPVDAPELRANRLNLDTGAGYGRPLSVAVFEDDDIFHLTPMGRARL</sequence>
<protein>
    <submittedName>
        <fullName evidence="2">Metallophosphoesterase</fullName>
    </submittedName>
</protein>
<dbReference type="InterPro" id="IPR050126">
    <property type="entry name" value="Ap4A_hydrolase"/>
</dbReference>
<evidence type="ECO:0000313" key="2">
    <source>
        <dbReference type="EMBL" id="WGW03097.1"/>
    </source>
</evidence>
<organism evidence="2 3">
    <name type="scientific">Tropicibacter oceani</name>
    <dbReference type="NCBI Taxonomy" id="3058420"/>
    <lineage>
        <taxon>Bacteria</taxon>
        <taxon>Pseudomonadati</taxon>
        <taxon>Pseudomonadota</taxon>
        <taxon>Alphaproteobacteria</taxon>
        <taxon>Rhodobacterales</taxon>
        <taxon>Roseobacteraceae</taxon>
        <taxon>Tropicibacter</taxon>
    </lineage>
</organism>
<dbReference type="Pfam" id="PF00149">
    <property type="entry name" value="Metallophos"/>
    <property type="match status" value="1"/>
</dbReference>
<dbReference type="SUPFAM" id="SSF56300">
    <property type="entry name" value="Metallo-dependent phosphatases"/>
    <property type="match status" value="1"/>
</dbReference>
<evidence type="ECO:0000259" key="1">
    <source>
        <dbReference type="Pfam" id="PF00149"/>
    </source>
</evidence>
<dbReference type="Gene3D" id="3.60.21.10">
    <property type="match status" value="1"/>
</dbReference>
<reference evidence="2 3" key="1">
    <citation type="submission" date="2023-05" db="EMBL/GenBank/DDBJ databases">
        <title>YMD87, complete Genome.</title>
        <authorList>
            <person name="Zhang J."/>
            <person name="Xu X."/>
        </authorList>
    </citation>
    <scope>NUCLEOTIDE SEQUENCE [LARGE SCALE GENOMIC DNA]</scope>
    <source>
        <strain evidence="2 3">YMD87</strain>
    </source>
</reference>
<dbReference type="EMBL" id="CP124616">
    <property type="protein sequence ID" value="WGW03097.1"/>
    <property type="molecule type" value="Genomic_DNA"/>
</dbReference>
<dbReference type="PANTHER" id="PTHR42850:SF4">
    <property type="entry name" value="ZINC-DEPENDENT ENDOPOLYPHOSPHATASE"/>
    <property type="match status" value="1"/>
</dbReference>
<dbReference type="Proteomes" id="UP001241605">
    <property type="component" value="Chromosome"/>
</dbReference>
<dbReference type="PANTHER" id="PTHR42850">
    <property type="entry name" value="METALLOPHOSPHOESTERASE"/>
    <property type="match status" value="1"/>
</dbReference>
<evidence type="ECO:0000313" key="3">
    <source>
        <dbReference type="Proteomes" id="UP001241605"/>
    </source>
</evidence>
<feature type="domain" description="Calcineurin-like phosphoesterase" evidence="1">
    <location>
        <begin position="5"/>
        <end position="216"/>
    </location>
</feature>
<gene>
    <name evidence="2" type="ORF">QF118_14320</name>
</gene>
<accession>A0ABY8QEP2</accession>
<dbReference type="InterPro" id="IPR029052">
    <property type="entry name" value="Metallo-depent_PP-like"/>
</dbReference>
<keyword evidence="3" id="KW-1185">Reference proteome</keyword>